<name>A0A196SHG9_BLAHN</name>
<dbReference type="InterPro" id="IPR001313">
    <property type="entry name" value="Pumilio_RNA-bd_rpt"/>
</dbReference>
<evidence type="ECO:0000256" key="3">
    <source>
        <dbReference type="SAM" id="MobiDB-lite"/>
    </source>
</evidence>
<evidence type="ECO:0000313" key="5">
    <source>
        <dbReference type="EMBL" id="OAO16473.1"/>
    </source>
</evidence>
<feature type="repeat" description="Pumilio" evidence="2">
    <location>
        <begin position="375"/>
        <end position="414"/>
    </location>
</feature>
<protein>
    <submittedName>
        <fullName evidence="5">RNA-binding protein</fullName>
    </submittedName>
</protein>
<feature type="compositionally biased region" description="Polar residues" evidence="3">
    <location>
        <begin position="251"/>
        <end position="265"/>
    </location>
</feature>
<evidence type="ECO:0000256" key="1">
    <source>
        <dbReference type="ARBA" id="ARBA00022737"/>
    </source>
</evidence>
<feature type="domain" description="PUM-HD" evidence="4">
    <location>
        <begin position="240"/>
        <end position="592"/>
    </location>
</feature>
<keyword evidence="6" id="KW-1185">Reference proteome</keyword>
<feature type="repeat" description="Pumilio" evidence="2">
    <location>
        <begin position="266"/>
        <end position="301"/>
    </location>
</feature>
<dbReference type="PANTHER" id="PTHR12537:SF13">
    <property type="entry name" value="PUMILIO HOMOLOGY DOMAIN FAMILY MEMBER 4"/>
    <property type="match status" value="1"/>
</dbReference>
<accession>A0A196SHG9</accession>
<dbReference type="InterPro" id="IPR033133">
    <property type="entry name" value="PUM-HD"/>
</dbReference>
<sequence>MMSSSMDPNRVFAGIGDGRPNDVLYSTPVYQQNSVSIHDPLDLNRFNAPFSSNMTNRYRPVNHMGRNHSFYAGDDCYRRSFVLQDSVQQSLYNRTHSYAASASSVRENTLFSASFTRPCNNHDALFGEGLYEPYPSSNFFSRPDTGLSDMSLSNLQEVMENDPMPPSYSMLTPNTIASTSPHQHPFYSISPPDSCPVSASPYRSSSLSPLPCPNPAFPSPSPNRRNGSQPLPFASKLSPSPTPLRAPTPSTPSMQPTLPPTQSVQSMQGRVFELATDYAGSRVLQQLVDAASPATLRSLLREVQLQLGQLMAHPVGSLFFQRLLERGDDALRDSILESVQDCLVATSFNAQGTRSVQLIVSICQLPAQIGLVLQALHGHVAQLASHANGTHVIQRCIQCYPPAHCAAFYQEIIDGCVDVIPFSSSHPQMSTHRHGCCVVQRFFTTVPPAFQQELADAIARHSRIIIPSPFGNYVVQHIMEHGSREQAVQLGRCVLGNVVLFCCQKYSSNVVEKAILLNDDELTTKIMEEIVASQEVEMLLHHSYGNYVIQRLLRTAGPSGRSVLLEAIHPFESELGKSTGGRHVLSLVQELVHS</sequence>
<dbReference type="SUPFAM" id="SSF48371">
    <property type="entry name" value="ARM repeat"/>
    <property type="match status" value="1"/>
</dbReference>
<feature type="compositionally biased region" description="Polar residues" evidence="3">
    <location>
        <begin position="169"/>
        <end position="182"/>
    </location>
</feature>
<dbReference type="SMART" id="SM00025">
    <property type="entry name" value="Pumilio"/>
    <property type="match status" value="7"/>
</dbReference>
<dbReference type="EMBL" id="LXWW01000078">
    <property type="protein sequence ID" value="OAO16473.1"/>
    <property type="molecule type" value="Genomic_DNA"/>
</dbReference>
<dbReference type="AlphaFoldDB" id="A0A196SHG9"/>
<dbReference type="PROSITE" id="PS50303">
    <property type="entry name" value="PUM_HD"/>
    <property type="match status" value="1"/>
</dbReference>
<gene>
    <name evidence="5" type="ORF">AV274_1796</name>
</gene>
<keyword evidence="1" id="KW-0677">Repeat</keyword>
<organism evidence="5 6">
    <name type="scientific">Blastocystis sp. subtype 1 (strain ATCC 50177 / NandII)</name>
    <dbReference type="NCBI Taxonomy" id="478820"/>
    <lineage>
        <taxon>Eukaryota</taxon>
        <taxon>Sar</taxon>
        <taxon>Stramenopiles</taxon>
        <taxon>Bigyra</taxon>
        <taxon>Opalozoa</taxon>
        <taxon>Opalinata</taxon>
        <taxon>Blastocystidae</taxon>
        <taxon>Blastocystis</taxon>
    </lineage>
</organism>
<proteinExistence type="predicted"/>
<dbReference type="GO" id="GO:0005737">
    <property type="term" value="C:cytoplasm"/>
    <property type="evidence" value="ECO:0007669"/>
    <property type="project" value="TreeGrafter"/>
</dbReference>
<comment type="caution">
    <text evidence="5">The sequence shown here is derived from an EMBL/GenBank/DDBJ whole genome shotgun (WGS) entry which is preliminary data.</text>
</comment>
<feature type="compositionally biased region" description="Pro residues" evidence="3">
    <location>
        <begin position="210"/>
        <end position="221"/>
    </location>
</feature>
<dbReference type="InterPro" id="IPR011989">
    <property type="entry name" value="ARM-like"/>
</dbReference>
<dbReference type="GO" id="GO:0003729">
    <property type="term" value="F:mRNA binding"/>
    <property type="evidence" value="ECO:0007669"/>
    <property type="project" value="TreeGrafter"/>
</dbReference>
<dbReference type="PROSITE" id="PS50302">
    <property type="entry name" value="PUM"/>
    <property type="match status" value="4"/>
</dbReference>
<feature type="compositionally biased region" description="Pro residues" evidence="3">
    <location>
        <begin position="240"/>
        <end position="250"/>
    </location>
</feature>
<dbReference type="Gene3D" id="1.25.10.10">
    <property type="entry name" value="Leucine-rich Repeat Variant"/>
    <property type="match status" value="1"/>
</dbReference>
<dbReference type="PANTHER" id="PTHR12537">
    <property type="entry name" value="RNA BINDING PROTEIN PUMILIO-RELATED"/>
    <property type="match status" value="1"/>
</dbReference>
<dbReference type="Pfam" id="PF00806">
    <property type="entry name" value="PUF"/>
    <property type="match status" value="7"/>
</dbReference>
<dbReference type="OrthoDB" id="668540at2759"/>
<feature type="repeat" description="Pumilio" evidence="2">
    <location>
        <begin position="302"/>
        <end position="337"/>
    </location>
</feature>
<evidence type="ECO:0000313" key="6">
    <source>
        <dbReference type="Proteomes" id="UP000078348"/>
    </source>
</evidence>
<evidence type="ECO:0000256" key="2">
    <source>
        <dbReference type="PROSITE-ProRule" id="PRU00317"/>
    </source>
</evidence>
<reference evidence="5 6" key="1">
    <citation type="submission" date="2016-05" db="EMBL/GenBank/DDBJ databases">
        <title>Nuclear genome of Blastocystis sp. subtype 1 NandII.</title>
        <authorList>
            <person name="Gentekaki E."/>
            <person name="Curtis B."/>
            <person name="Stairs C."/>
            <person name="Eme L."/>
            <person name="Herman E."/>
            <person name="Klimes V."/>
            <person name="Arias M.C."/>
            <person name="Elias M."/>
            <person name="Hilliou F."/>
            <person name="Klute M."/>
            <person name="Malik S.-B."/>
            <person name="Pightling A."/>
            <person name="Rachubinski R."/>
            <person name="Salas D."/>
            <person name="Schlacht A."/>
            <person name="Suga H."/>
            <person name="Archibald J."/>
            <person name="Ball S.G."/>
            <person name="Clark G."/>
            <person name="Dacks J."/>
            <person name="Van Der Giezen M."/>
            <person name="Tsaousis A."/>
            <person name="Roger A."/>
        </authorList>
    </citation>
    <scope>NUCLEOTIDE SEQUENCE [LARGE SCALE GENOMIC DNA]</scope>
    <source>
        <strain evidence="6">ATCC 50177 / NandII</strain>
    </source>
</reference>
<feature type="repeat" description="Pumilio" evidence="2">
    <location>
        <begin position="529"/>
        <end position="566"/>
    </location>
</feature>
<dbReference type="InterPro" id="IPR016024">
    <property type="entry name" value="ARM-type_fold"/>
</dbReference>
<dbReference type="Proteomes" id="UP000078348">
    <property type="component" value="Unassembled WGS sequence"/>
</dbReference>
<feature type="compositionally biased region" description="Low complexity" evidence="3">
    <location>
        <begin position="195"/>
        <end position="209"/>
    </location>
</feature>
<dbReference type="GO" id="GO:0010608">
    <property type="term" value="P:post-transcriptional regulation of gene expression"/>
    <property type="evidence" value="ECO:0007669"/>
    <property type="project" value="TreeGrafter"/>
</dbReference>
<feature type="region of interest" description="Disordered" evidence="3">
    <location>
        <begin position="159"/>
        <end position="265"/>
    </location>
</feature>
<dbReference type="STRING" id="478820.A0A196SHG9"/>
<evidence type="ECO:0000259" key="4">
    <source>
        <dbReference type="PROSITE" id="PS50303"/>
    </source>
</evidence>